<dbReference type="EMBL" id="HQ336222">
    <property type="protein sequence ID" value="ADQ48141.1"/>
    <property type="molecule type" value="Genomic_DNA"/>
</dbReference>
<evidence type="ECO:0000313" key="1">
    <source>
        <dbReference type="EMBL" id="ADQ48141.1"/>
    </source>
</evidence>
<gene>
    <name evidence="1" type="primary">R559b</name>
</gene>
<dbReference type="Proteomes" id="UP000201519">
    <property type="component" value="Segment"/>
</dbReference>
<dbReference type="KEGG" id="vg:9925195"/>
<protein>
    <submittedName>
        <fullName evidence="1">Uncharacterized protein</fullName>
    </submittedName>
</protein>
<organismHost>
    <name type="scientific">Acanthamoeba polyphaga</name>
    <name type="common">Amoeba</name>
    <dbReference type="NCBI Taxonomy" id="5757"/>
</organismHost>
<keyword evidence="2" id="KW-1185">Reference proteome</keyword>
<reference evidence="1 2" key="1">
    <citation type="journal article" date="2011" name="Virol. J.">
        <title>Breaking the 1000-gene barrier for Mimivirus using ultra-deep genome and transcriptome sequencing.</title>
        <authorList>
            <person name="Legendre M."/>
            <person name="Santini S."/>
            <person name="Rico A."/>
            <person name="Abergel C."/>
            <person name="Claverie J.M."/>
        </authorList>
    </citation>
    <scope>NUCLEOTIDE SEQUENCE [LARGE SCALE GENOMIC DNA]</scope>
</reference>
<dbReference type="RefSeq" id="YP_004021046.1">
    <property type="nucleotide sequence ID" value="NC_014649.1"/>
</dbReference>
<proteinExistence type="predicted"/>
<accession>E5L7Y9</accession>
<dbReference type="GeneID" id="9925195"/>
<evidence type="ECO:0000313" key="2">
    <source>
        <dbReference type="Proteomes" id="UP000201519"/>
    </source>
</evidence>
<organism evidence="1 2">
    <name type="scientific">Acanthamoeba polyphaga mimivirus</name>
    <name type="common">APMV</name>
    <dbReference type="NCBI Taxonomy" id="212035"/>
    <lineage>
        <taxon>Viruses</taxon>
        <taxon>Varidnaviria</taxon>
        <taxon>Bamfordvirae</taxon>
        <taxon>Nucleocytoviricota</taxon>
        <taxon>Megaviricetes</taxon>
        <taxon>Imitervirales</taxon>
        <taxon>Mimiviridae</taxon>
        <taxon>Megamimivirinae</taxon>
        <taxon>Mimivirus</taxon>
        <taxon>Mimivirus bradfordmassiliense</taxon>
    </lineage>
</organism>
<sequence length="67" mass="8169">MNLVMCMLLERKLILELNYHKIWFDVMMVEKIELILQLNQYKKESMSTTKILDPKCLPQKWDAKFLH</sequence>
<name>E5L7Y9_MIMIV</name>